<organism evidence="5 6">
    <name type="scientific">Burkholderia paludis</name>
    <dbReference type="NCBI Taxonomy" id="1506587"/>
    <lineage>
        <taxon>Bacteria</taxon>
        <taxon>Pseudomonadati</taxon>
        <taxon>Pseudomonadota</taxon>
        <taxon>Betaproteobacteria</taxon>
        <taxon>Burkholderiales</taxon>
        <taxon>Burkholderiaceae</taxon>
        <taxon>Burkholderia</taxon>
        <taxon>Burkholderia cepacia complex</taxon>
    </lineage>
</organism>
<dbReference type="SMART" id="SM00342">
    <property type="entry name" value="HTH_ARAC"/>
    <property type="match status" value="1"/>
</dbReference>
<dbReference type="GO" id="GO:0043565">
    <property type="term" value="F:sequence-specific DNA binding"/>
    <property type="evidence" value="ECO:0007669"/>
    <property type="project" value="InterPro"/>
</dbReference>
<proteinExistence type="predicted"/>
<dbReference type="InterPro" id="IPR018060">
    <property type="entry name" value="HTH_AraC"/>
</dbReference>
<dbReference type="EMBL" id="CABVQD010000006">
    <property type="protein sequence ID" value="VWB53368.1"/>
    <property type="molecule type" value="Genomic_DNA"/>
</dbReference>
<evidence type="ECO:0000313" key="5">
    <source>
        <dbReference type="EMBL" id="VWB53368.1"/>
    </source>
</evidence>
<accession>A0A6J5E111</accession>
<keyword evidence="1" id="KW-0805">Transcription regulation</keyword>
<dbReference type="Proteomes" id="UP000494330">
    <property type="component" value="Unassembled WGS sequence"/>
</dbReference>
<dbReference type="PANTHER" id="PTHR46796">
    <property type="entry name" value="HTH-TYPE TRANSCRIPTIONAL ACTIVATOR RHAS-RELATED"/>
    <property type="match status" value="1"/>
</dbReference>
<dbReference type="AlphaFoldDB" id="A0A6J5E111"/>
<evidence type="ECO:0000256" key="2">
    <source>
        <dbReference type="ARBA" id="ARBA00023125"/>
    </source>
</evidence>
<keyword evidence="2" id="KW-0238">DNA-binding</keyword>
<dbReference type="Pfam" id="PF12833">
    <property type="entry name" value="HTH_18"/>
    <property type="match status" value="1"/>
</dbReference>
<gene>
    <name evidence="5" type="ORF">BPA30113_02320</name>
</gene>
<evidence type="ECO:0000256" key="3">
    <source>
        <dbReference type="ARBA" id="ARBA00023163"/>
    </source>
</evidence>
<keyword evidence="6" id="KW-1185">Reference proteome</keyword>
<protein>
    <submittedName>
        <fullName evidence="5">AraC family transcriptional regulator</fullName>
    </submittedName>
</protein>
<evidence type="ECO:0000256" key="1">
    <source>
        <dbReference type="ARBA" id="ARBA00023015"/>
    </source>
</evidence>
<reference evidence="5 6" key="1">
    <citation type="submission" date="2019-09" db="EMBL/GenBank/DDBJ databases">
        <authorList>
            <person name="Depoorter E."/>
        </authorList>
    </citation>
    <scope>NUCLEOTIDE SEQUENCE [LARGE SCALE GENOMIC DNA]</scope>
    <source>
        <strain evidence="5">LMG 30113</strain>
    </source>
</reference>
<sequence>MSSRSDADTYRFTTIDTPENRRFNAWAAAISTCDYELSADAIMPFDAEFRAMRFGPFVLLWHQWLRRDHAASYRAIRTQRKIRADGVDHFYLRLQLTASPADEGRLCLFDMSRPFDCMSTAGDVVGLMIRRDTLHSLSPDRLGVAVHPAMSAVLAEHLLTLRRNMEKLGAGDIPHVMRATDNLLRAGLMRPGDTRNDGWSAGDLASFRRARQYIDANMARADLTPGKIGEAIGVSRAKLYQLFRGDGGIMRQIQRQRLDRAHDVLMNPDMPKARISDIAWQHGFADEKYFSRVFRARFGCMPREVMGFHHAQRPAVSAVDADPVQYGPTFVQWLKAAR</sequence>
<dbReference type="InterPro" id="IPR050204">
    <property type="entry name" value="AraC_XylS_family_regulators"/>
</dbReference>
<dbReference type="PROSITE" id="PS01124">
    <property type="entry name" value="HTH_ARAC_FAMILY_2"/>
    <property type="match status" value="1"/>
</dbReference>
<dbReference type="Gene3D" id="1.10.10.60">
    <property type="entry name" value="Homeodomain-like"/>
    <property type="match status" value="1"/>
</dbReference>
<evidence type="ECO:0000313" key="6">
    <source>
        <dbReference type="Proteomes" id="UP000494330"/>
    </source>
</evidence>
<dbReference type="RefSeq" id="WP_034198765.1">
    <property type="nucleotide sequence ID" value="NZ_CABVQD010000006.1"/>
</dbReference>
<dbReference type="InterPro" id="IPR009057">
    <property type="entry name" value="Homeodomain-like_sf"/>
</dbReference>
<evidence type="ECO:0000259" key="4">
    <source>
        <dbReference type="PROSITE" id="PS01124"/>
    </source>
</evidence>
<name>A0A6J5E111_9BURK</name>
<feature type="domain" description="HTH araC/xylS-type" evidence="4">
    <location>
        <begin position="208"/>
        <end position="308"/>
    </location>
</feature>
<dbReference type="PANTHER" id="PTHR46796:SF6">
    <property type="entry name" value="ARAC SUBFAMILY"/>
    <property type="match status" value="1"/>
</dbReference>
<dbReference type="GO" id="GO:0003700">
    <property type="term" value="F:DNA-binding transcription factor activity"/>
    <property type="evidence" value="ECO:0007669"/>
    <property type="project" value="InterPro"/>
</dbReference>
<keyword evidence="3" id="KW-0804">Transcription</keyword>
<dbReference type="SUPFAM" id="SSF46689">
    <property type="entry name" value="Homeodomain-like"/>
    <property type="match status" value="1"/>
</dbReference>